<sequence length="129" mass="14812">MGELQHSLSRHRKYILYLLAIFVFCWGITPYKAIFGGLILGTAFSLFNHWLMLKRMHRFNTALERGNKVQSLGTMSRMASAGVAAIIALRYPDHFNIISTVLGLMASYIVIMIDFFIHFLINRKTGEER</sequence>
<dbReference type="RefSeq" id="WP_049665290.1">
    <property type="nucleotide sequence ID" value="NZ_MAYT01000012.1"/>
</dbReference>
<organism evidence="7 8">
    <name type="scientific">Pseudobacillus wudalianchiensis</name>
    <dbReference type="NCBI Taxonomy" id="1743143"/>
    <lineage>
        <taxon>Bacteria</taxon>
        <taxon>Bacillati</taxon>
        <taxon>Bacillota</taxon>
        <taxon>Bacilli</taxon>
        <taxon>Bacillales</taxon>
        <taxon>Bacillaceae</taxon>
        <taxon>Pseudobacillus</taxon>
    </lineage>
</organism>
<keyword evidence="8" id="KW-1185">Reference proteome</keyword>
<evidence type="ECO:0000256" key="6">
    <source>
        <dbReference type="SAM" id="Phobius"/>
    </source>
</evidence>
<accession>A0A1B9AXZ4</accession>
<evidence type="ECO:0000313" key="7">
    <source>
        <dbReference type="EMBL" id="OCA88845.1"/>
    </source>
</evidence>
<dbReference type="EMBL" id="MAYT01000012">
    <property type="protein sequence ID" value="OCA88845.1"/>
    <property type="molecule type" value="Genomic_DNA"/>
</dbReference>
<evidence type="ECO:0000256" key="5">
    <source>
        <dbReference type="ARBA" id="ARBA00023136"/>
    </source>
</evidence>
<feature type="transmembrane region" description="Helical" evidence="6">
    <location>
        <begin position="12"/>
        <end position="29"/>
    </location>
</feature>
<dbReference type="Pfam" id="PF03899">
    <property type="entry name" value="ATP-synt_I"/>
    <property type="match status" value="1"/>
</dbReference>
<dbReference type="GO" id="GO:0005886">
    <property type="term" value="C:plasma membrane"/>
    <property type="evidence" value="ECO:0007669"/>
    <property type="project" value="UniProtKB-SubCell"/>
</dbReference>
<dbReference type="InterPro" id="IPR005598">
    <property type="entry name" value="ATP_synth_I"/>
</dbReference>
<keyword evidence="4 6" id="KW-1133">Transmembrane helix</keyword>
<dbReference type="PANTHER" id="PTHR40035">
    <property type="entry name" value="ATP SYNTHASE PROTEIN I"/>
    <property type="match status" value="1"/>
</dbReference>
<feature type="transmembrane region" description="Helical" evidence="6">
    <location>
        <begin position="97"/>
        <end position="121"/>
    </location>
</feature>
<name>A0A1B9AXZ4_9BACI</name>
<evidence type="ECO:0000256" key="3">
    <source>
        <dbReference type="ARBA" id="ARBA00022692"/>
    </source>
</evidence>
<keyword evidence="5 6" id="KW-0472">Membrane</keyword>
<comment type="subcellular location">
    <subcellularLocation>
        <location evidence="1">Cell membrane</location>
        <topology evidence="1">Multi-pass membrane protein</topology>
    </subcellularLocation>
</comment>
<comment type="caution">
    <text evidence="7">The sequence shown here is derived from an EMBL/GenBank/DDBJ whole genome shotgun (WGS) entry which is preliminary data.</text>
</comment>
<feature type="transmembrane region" description="Helical" evidence="6">
    <location>
        <begin position="74"/>
        <end position="91"/>
    </location>
</feature>
<keyword evidence="3 6" id="KW-0812">Transmembrane</keyword>
<evidence type="ECO:0000256" key="4">
    <source>
        <dbReference type="ARBA" id="ARBA00022989"/>
    </source>
</evidence>
<evidence type="ECO:0000313" key="8">
    <source>
        <dbReference type="Proteomes" id="UP000092578"/>
    </source>
</evidence>
<dbReference type="PANTHER" id="PTHR40035:SF1">
    <property type="entry name" value="ATP SYNTHASE PROTEIN I"/>
    <property type="match status" value="1"/>
</dbReference>
<reference evidence="8" key="1">
    <citation type="submission" date="2016-05" db="EMBL/GenBank/DDBJ databases">
        <authorList>
            <person name="Liu B."/>
            <person name="Wang J."/>
            <person name="Zhu Y."/>
            <person name="Liu G."/>
            <person name="Chen Q."/>
            <person name="Chen Z."/>
            <person name="Lan J."/>
            <person name="Che J."/>
            <person name="Ge C."/>
            <person name="Shi H."/>
            <person name="Pan Z."/>
            <person name="Liu X."/>
        </authorList>
    </citation>
    <scope>NUCLEOTIDE SEQUENCE [LARGE SCALE GENOMIC DNA]</scope>
    <source>
        <strain evidence="8">FJAT-27215</strain>
    </source>
</reference>
<gene>
    <name evidence="7" type="ORF">A8F95_05240</name>
</gene>
<keyword evidence="2" id="KW-1003">Cell membrane</keyword>
<dbReference type="AlphaFoldDB" id="A0A1B9AXZ4"/>
<dbReference type="Proteomes" id="UP000092578">
    <property type="component" value="Unassembled WGS sequence"/>
</dbReference>
<feature type="transmembrane region" description="Helical" evidence="6">
    <location>
        <begin position="35"/>
        <end position="53"/>
    </location>
</feature>
<protein>
    <submittedName>
        <fullName evidence="7">ATP synthase subunit</fullName>
    </submittedName>
</protein>
<dbReference type="InterPro" id="IPR039072">
    <property type="entry name" value="ATP_synth_I_Bacilli"/>
</dbReference>
<proteinExistence type="predicted"/>
<evidence type="ECO:0000256" key="1">
    <source>
        <dbReference type="ARBA" id="ARBA00004651"/>
    </source>
</evidence>
<evidence type="ECO:0000256" key="2">
    <source>
        <dbReference type="ARBA" id="ARBA00022475"/>
    </source>
</evidence>